<evidence type="ECO:0000256" key="9">
    <source>
        <dbReference type="ARBA" id="ARBA00023065"/>
    </source>
</evidence>
<dbReference type="InParanoid" id="H9GSG2"/>
<dbReference type="InterPro" id="IPR011333">
    <property type="entry name" value="SKP1/BTB/POZ_sf"/>
</dbReference>
<proteinExistence type="predicted"/>
<feature type="transmembrane region" description="Helical" evidence="12">
    <location>
        <begin position="231"/>
        <end position="252"/>
    </location>
</feature>
<dbReference type="Bgee" id="ENSACAG00000026096">
    <property type="expression patterns" value="Expressed in kidney and 6 other cell types or tissues"/>
</dbReference>
<dbReference type="Gene3D" id="1.10.287.70">
    <property type="match status" value="1"/>
</dbReference>
<dbReference type="SUPFAM" id="SSF81324">
    <property type="entry name" value="Voltage-gated potassium channels"/>
    <property type="match status" value="1"/>
</dbReference>
<dbReference type="STRING" id="28377.ENSACAP00000019428"/>
<keyword evidence="15" id="KW-1185">Reference proteome</keyword>
<dbReference type="Proteomes" id="UP000001646">
    <property type="component" value="Unplaced"/>
</dbReference>
<dbReference type="GO" id="GO:0001508">
    <property type="term" value="P:action potential"/>
    <property type="evidence" value="ECO:0000318"/>
    <property type="project" value="GO_Central"/>
</dbReference>
<dbReference type="GO" id="GO:0042734">
    <property type="term" value="C:presynaptic membrane"/>
    <property type="evidence" value="ECO:0000318"/>
    <property type="project" value="GO_Central"/>
</dbReference>
<dbReference type="FunFam" id="1.10.287.70:FF:000028">
    <property type="entry name" value="potassium voltage-gated channel subfamily D member 3"/>
    <property type="match status" value="1"/>
</dbReference>
<dbReference type="SUPFAM" id="SSF54695">
    <property type="entry name" value="POZ domain"/>
    <property type="match status" value="1"/>
</dbReference>
<keyword evidence="10 12" id="KW-0472">Membrane</keyword>
<dbReference type="GO" id="GO:0005251">
    <property type="term" value="F:delayed rectifier potassium channel activity"/>
    <property type="evidence" value="ECO:0000318"/>
    <property type="project" value="GO_Central"/>
</dbReference>
<dbReference type="GO" id="GO:0032590">
    <property type="term" value="C:dendrite membrane"/>
    <property type="evidence" value="ECO:0000318"/>
    <property type="project" value="GO_Central"/>
</dbReference>
<dbReference type="PANTHER" id="PTHR11537:SF235">
    <property type="entry name" value="POTASSIUM VOLTAGE-GATED CHANNEL SUBFAMILY C MEMBER 1-LIKE"/>
    <property type="match status" value="1"/>
</dbReference>
<gene>
    <name evidence="14" type="primary">LOC103280653</name>
</gene>
<dbReference type="Gene3D" id="1.20.120.350">
    <property type="entry name" value="Voltage-gated potassium channels. Chain C"/>
    <property type="match status" value="1"/>
</dbReference>
<evidence type="ECO:0000256" key="6">
    <source>
        <dbReference type="ARBA" id="ARBA00022882"/>
    </source>
</evidence>
<dbReference type="InterPro" id="IPR000210">
    <property type="entry name" value="BTB/POZ_dom"/>
</dbReference>
<evidence type="ECO:0000259" key="13">
    <source>
        <dbReference type="SMART" id="SM00225"/>
    </source>
</evidence>
<dbReference type="GeneTree" id="ENSGT00940000166548"/>
<dbReference type="eggNOG" id="KOG3713">
    <property type="taxonomic scope" value="Eukaryota"/>
</dbReference>
<keyword evidence="3" id="KW-0633">Potassium transport</keyword>
<dbReference type="FunFam" id="3.30.710.10:FF:000283">
    <property type="entry name" value="Uncharacterized protein"/>
    <property type="match status" value="1"/>
</dbReference>
<dbReference type="Gene3D" id="3.30.710.10">
    <property type="entry name" value="Potassium Channel Kv1.1, Chain A"/>
    <property type="match status" value="1"/>
</dbReference>
<evidence type="ECO:0000256" key="2">
    <source>
        <dbReference type="ARBA" id="ARBA00022448"/>
    </source>
</evidence>
<dbReference type="Pfam" id="PF02214">
    <property type="entry name" value="BTB_2"/>
    <property type="match status" value="1"/>
</dbReference>
<accession>H9GSG2</accession>
<evidence type="ECO:0000256" key="4">
    <source>
        <dbReference type="ARBA" id="ARBA00022692"/>
    </source>
</evidence>
<organism evidence="14 15">
    <name type="scientific">Anolis carolinensis</name>
    <name type="common">Green anole</name>
    <name type="synonym">American chameleon</name>
    <dbReference type="NCBI Taxonomy" id="28377"/>
    <lineage>
        <taxon>Eukaryota</taxon>
        <taxon>Metazoa</taxon>
        <taxon>Chordata</taxon>
        <taxon>Craniata</taxon>
        <taxon>Vertebrata</taxon>
        <taxon>Euteleostomi</taxon>
        <taxon>Lepidosauria</taxon>
        <taxon>Squamata</taxon>
        <taxon>Bifurcata</taxon>
        <taxon>Unidentata</taxon>
        <taxon>Episquamata</taxon>
        <taxon>Toxicofera</taxon>
        <taxon>Iguania</taxon>
        <taxon>Dactyloidae</taxon>
        <taxon>Anolis</taxon>
    </lineage>
</organism>
<dbReference type="InterPro" id="IPR003974">
    <property type="entry name" value="K_chnl_volt-dep_Kv3"/>
</dbReference>
<feature type="domain" description="BTB" evidence="13">
    <location>
        <begin position="6"/>
        <end position="109"/>
    </location>
</feature>
<evidence type="ECO:0000256" key="7">
    <source>
        <dbReference type="ARBA" id="ARBA00022958"/>
    </source>
</evidence>
<comment type="subcellular location">
    <subcellularLocation>
        <location evidence="1">Membrane</location>
        <topology evidence="1">Multi-pass membrane protein</topology>
    </subcellularLocation>
</comment>
<evidence type="ECO:0000256" key="1">
    <source>
        <dbReference type="ARBA" id="ARBA00004141"/>
    </source>
</evidence>
<keyword evidence="8 12" id="KW-1133">Transmembrane helix</keyword>
<reference evidence="14" key="2">
    <citation type="submission" date="2025-08" db="UniProtKB">
        <authorList>
            <consortium name="Ensembl"/>
        </authorList>
    </citation>
    <scope>IDENTIFICATION</scope>
</reference>
<dbReference type="InterPro" id="IPR027359">
    <property type="entry name" value="Volt_channel_dom_sf"/>
</dbReference>
<dbReference type="OrthoDB" id="10025005at2759"/>
<evidence type="ECO:0000256" key="12">
    <source>
        <dbReference type="SAM" id="Phobius"/>
    </source>
</evidence>
<feature type="transmembrane region" description="Helical" evidence="12">
    <location>
        <begin position="394"/>
        <end position="416"/>
    </location>
</feature>
<dbReference type="GO" id="GO:0051260">
    <property type="term" value="P:protein homooligomerization"/>
    <property type="evidence" value="ECO:0007669"/>
    <property type="project" value="InterPro"/>
</dbReference>
<feature type="transmembrane region" description="Helical" evidence="12">
    <location>
        <begin position="291"/>
        <end position="313"/>
    </location>
</feature>
<evidence type="ECO:0000256" key="5">
    <source>
        <dbReference type="ARBA" id="ARBA00022826"/>
    </source>
</evidence>
<evidence type="ECO:0000313" key="15">
    <source>
        <dbReference type="Proteomes" id="UP000001646"/>
    </source>
</evidence>
<dbReference type="GO" id="GO:0032809">
    <property type="term" value="C:neuronal cell body membrane"/>
    <property type="evidence" value="ECO:0000318"/>
    <property type="project" value="GO_Central"/>
</dbReference>
<dbReference type="InterPro" id="IPR005821">
    <property type="entry name" value="Ion_trans_dom"/>
</dbReference>
<dbReference type="GeneID" id="103280653"/>
<dbReference type="SMART" id="SM00225">
    <property type="entry name" value="BTB"/>
    <property type="match status" value="1"/>
</dbReference>
<keyword evidence="9" id="KW-0406">Ion transport</keyword>
<reference evidence="14" key="1">
    <citation type="submission" date="2009-12" db="EMBL/GenBank/DDBJ databases">
        <title>The Genome Sequence of Anolis carolinensis (Green Anole Lizard).</title>
        <authorList>
            <consortium name="The Genome Sequencing Platform"/>
            <person name="Di Palma F."/>
            <person name="Alfoldi J."/>
            <person name="Heiman D."/>
            <person name="Young S."/>
            <person name="Grabherr M."/>
            <person name="Johnson J."/>
            <person name="Lander E.S."/>
            <person name="Lindblad-Toh K."/>
        </authorList>
    </citation>
    <scope>NUCLEOTIDE SEQUENCE [LARGE SCALE GENOMIC DNA]</scope>
    <source>
        <strain evidence="14">JBL SC #1</strain>
    </source>
</reference>
<dbReference type="Ensembl" id="ENSACAT00000023009.2">
    <property type="protein sequence ID" value="ENSACAP00000019428.2"/>
    <property type="gene ID" value="ENSACAG00000026096.2"/>
</dbReference>
<protein>
    <recommendedName>
        <fullName evidence="13">BTB domain-containing protein</fullName>
    </recommendedName>
</protein>
<name>H9GSG2_ANOCA</name>
<dbReference type="PRINTS" id="PR00169">
    <property type="entry name" value="KCHANNEL"/>
</dbReference>
<keyword evidence="6" id="KW-0851">Voltage-gated channel</keyword>
<feature type="transmembrane region" description="Helical" evidence="12">
    <location>
        <begin position="333"/>
        <end position="355"/>
    </location>
</feature>
<dbReference type="AlphaFoldDB" id="H9GSG2"/>
<dbReference type="GO" id="GO:0043679">
    <property type="term" value="C:axon terminus"/>
    <property type="evidence" value="ECO:0000318"/>
    <property type="project" value="GO_Central"/>
</dbReference>
<evidence type="ECO:0000313" key="14">
    <source>
        <dbReference type="Ensembl" id="ENSACAP00000019428.2"/>
    </source>
</evidence>
<dbReference type="GO" id="GO:0071805">
    <property type="term" value="P:potassium ion transmembrane transport"/>
    <property type="evidence" value="ECO:0000318"/>
    <property type="project" value="GO_Central"/>
</dbReference>
<keyword evidence="7" id="KW-0630">Potassium</keyword>
<dbReference type="CDD" id="cd18379">
    <property type="entry name" value="BTB_POZ_Kv3_KCNC"/>
    <property type="match status" value="1"/>
</dbReference>
<keyword evidence="4 12" id="KW-0812">Transmembrane</keyword>
<dbReference type="Pfam" id="PF00520">
    <property type="entry name" value="Ion_trans"/>
    <property type="match status" value="1"/>
</dbReference>
<evidence type="ECO:0000256" key="3">
    <source>
        <dbReference type="ARBA" id="ARBA00022538"/>
    </source>
</evidence>
<evidence type="ECO:0000256" key="10">
    <source>
        <dbReference type="ARBA" id="ARBA00023136"/>
    </source>
</evidence>
<dbReference type="GO" id="GO:0008076">
    <property type="term" value="C:voltage-gated potassium channel complex"/>
    <property type="evidence" value="ECO:0000318"/>
    <property type="project" value="GO_Central"/>
</dbReference>
<dbReference type="PRINTS" id="PR01498">
    <property type="entry name" value="SHAWCHANNEL"/>
</dbReference>
<sequence length="439" mass="49883">MADLPEKMVLNVGGVRFETSRSTLRAFPRTKLHSLTEAEASAAFDYDPSAREFFFDRSPRLFRQVLSYCRTRHLHCPADVCRSALEEELAFWEITVSQLPNCCWTRLSRMEDPPEDWEDFGEAEEANDSQGLLSQVEGTSRVEGMTHRKLQIWTLLEKPHSSRWAMSLAVLSLLLNIGLIILANVDTTSHFVVFNEAWSHSPEDTQQPFNETSHVPHLHHWAFWHKEATPLLYLELFFILLFACEFVLRLVICPSKKKFLRRPLNVVDFLCLLPVLIELLSAGHPSNNTSLVAWLGLFRIVYVLKLLKVFRLVETPLMLRVLPGLAKAILKEVFLFAVVFVFQVLFFGSLCYYAEMGNPHDHMEEITSGLWWALITLTTVGYGDVCPVTTFGQVVGAITAITGVLSLIVLTAVLIIKLKGFYEAAVAKETRKRTKRQAA</sequence>
<feature type="transmembrane region" description="Helical" evidence="12">
    <location>
        <begin position="164"/>
        <end position="185"/>
    </location>
</feature>
<dbReference type="InterPro" id="IPR003131">
    <property type="entry name" value="T1-type_BTB"/>
</dbReference>
<dbReference type="InterPro" id="IPR028325">
    <property type="entry name" value="VG_K_chnl"/>
</dbReference>
<evidence type="ECO:0000256" key="11">
    <source>
        <dbReference type="ARBA" id="ARBA00023303"/>
    </source>
</evidence>
<dbReference type="KEGG" id="acs:103280653"/>
<reference evidence="14" key="3">
    <citation type="submission" date="2025-09" db="UniProtKB">
        <authorList>
            <consortium name="Ensembl"/>
        </authorList>
    </citation>
    <scope>IDENTIFICATION</scope>
</reference>
<dbReference type="PANTHER" id="PTHR11537">
    <property type="entry name" value="VOLTAGE-GATED POTASSIUM CHANNEL"/>
    <property type="match status" value="1"/>
</dbReference>
<dbReference type="GO" id="GO:0045211">
    <property type="term" value="C:postsynaptic membrane"/>
    <property type="evidence" value="ECO:0000318"/>
    <property type="project" value="GO_Central"/>
</dbReference>
<keyword evidence="11" id="KW-0407">Ion channel</keyword>
<keyword evidence="2" id="KW-0813">Transport</keyword>
<evidence type="ECO:0000256" key="8">
    <source>
        <dbReference type="ARBA" id="ARBA00022989"/>
    </source>
</evidence>
<keyword evidence="5" id="KW-0631">Potassium channel</keyword>
<dbReference type="HOGENOM" id="CLU_011722_4_1_1"/>